<comment type="caution">
    <text evidence="2">The sequence shown here is derived from an EMBL/GenBank/DDBJ whole genome shotgun (WGS) entry which is preliminary data.</text>
</comment>
<dbReference type="PANTHER" id="PTHR18964">
    <property type="entry name" value="ROK (REPRESSOR, ORF, KINASE) FAMILY"/>
    <property type="match status" value="1"/>
</dbReference>
<evidence type="ECO:0000313" key="3">
    <source>
        <dbReference type="Proteomes" id="UP000285961"/>
    </source>
</evidence>
<dbReference type="InterPro" id="IPR049874">
    <property type="entry name" value="ROK_cs"/>
</dbReference>
<dbReference type="EMBL" id="QZKI01000017">
    <property type="protein sequence ID" value="RJP74286.1"/>
    <property type="molecule type" value="Genomic_DNA"/>
</dbReference>
<gene>
    <name evidence="2" type="ORF">C4532_02915</name>
</gene>
<dbReference type="Pfam" id="PF00480">
    <property type="entry name" value="ROK"/>
    <property type="match status" value="1"/>
</dbReference>
<evidence type="ECO:0000313" key="2">
    <source>
        <dbReference type="EMBL" id="RJP74286.1"/>
    </source>
</evidence>
<dbReference type="PROSITE" id="PS01125">
    <property type="entry name" value="ROK"/>
    <property type="match status" value="1"/>
</dbReference>
<dbReference type="Proteomes" id="UP000285961">
    <property type="component" value="Unassembled WGS sequence"/>
</dbReference>
<proteinExistence type="inferred from homology"/>
<dbReference type="PANTHER" id="PTHR18964:SF149">
    <property type="entry name" value="BIFUNCTIONAL UDP-N-ACETYLGLUCOSAMINE 2-EPIMERASE_N-ACETYLMANNOSAMINE KINASE"/>
    <property type="match status" value="1"/>
</dbReference>
<dbReference type="SUPFAM" id="SSF53067">
    <property type="entry name" value="Actin-like ATPase domain"/>
    <property type="match status" value="1"/>
</dbReference>
<evidence type="ECO:0000256" key="1">
    <source>
        <dbReference type="ARBA" id="ARBA00006479"/>
    </source>
</evidence>
<name>A0A419F798_9BACT</name>
<comment type="similarity">
    <text evidence="1">Belongs to the ROK (NagC/XylR) family.</text>
</comment>
<dbReference type="InterPro" id="IPR043129">
    <property type="entry name" value="ATPase_NBD"/>
</dbReference>
<accession>A0A419F798</accession>
<reference evidence="2 3" key="1">
    <citation type="journal article" date="2017" name="ISME J.">
        <title>Energy and carbon metabolisms in a deep terrestrial subsurface fluid microbial community.</title>
        <authorList>
            <person name="Momper L."/>
            <person name="Jungbluth S.P."/>
            <person name="Lee M.D."/>
            <person name="Amend J.P."/>
        </authorList>
    </citation>
    <scope>NUCLEOTIDE SEQUENCE [LARGE SCALE GENOMIC DNA]</scope>
    <source>
        <strain evidence="2">SURF_17</strain>
    </source>
</reference>
<protein>
    <submittedName>
        <fullName evidence="2">ROK family protein</fullName>
    </submittedName>
</protein>
<dbReference type="AlphaFoldDB" id="A0A419F798"/>
<dbReference type="Gene3D" id="3.30.420.40">
    <property type="match status" value="2"/>
</dbReference>
<organism evidence="2 3">
    <name type="scientific">Candidatus Abyssobacteria bacterium SURF_17</name>
    <dbReference type="NCBI Taxonomy" id="2093361"/>
    <lineage>
        <taxon>Bacteria</taxon>
        <taxon>Pseudomonadati</taxon>
        <taxon>Candidatus Hydrogenedentota</taxon>
        <taxon>Candidatus Abyssobacteria</taxon>
    </lineage>
</organism>
<dbReference type="InterPro" id="IPR000600">
    <property type="entry name" value="ROK"/>
</dbReference>
<sequence length="327" mass="34824">MKRQRPGFILALDIGGTKLAAALFDSHLNLLARSRMPTHAHKGPDAVFERLIQLAETVSARAGIDLHRVRCIGVGCGGPLDTETGLIYSPPNLPGWDAYPLKETLEARFSTPAFVDNDANAAAMAEHRFGAGRNRKNIFYITVSTGIGAGLILDGKIYRGANYSAGEFGHIVLEPNGPRCNCGGRGCLEALASGTAIAKRAREEIKNAPTSLLAKSFANKTHSLTAKDVVAAARQGDTLSAQILREAAHYIGLGITSAIHLLNPEIVIIGGGLTRAGKLLFDPIRTTVAERAQHYIAHFVRIVPAKLGTRVGIYGALAVALDRLPSR</sequence>